<evidence type="ECO:0000313" key="3">
    <source>
        <dbReference type="Proteomes" id="UP000799423"/>
    </source>
</evidence>
<dbReference type="EMBL" id="MU006291">
    <property type="protein sequence ID" value="KAF2855272.1"/>
    <property type="molecule type" value="Genomic_DNA"/>
</dbReference>
<organism evidence="2 3">
    <name type="scientific">Plenodomus tracheiphilus IPT5</name>
    <dbReference type="NCBI Taxonomy" id="1408161"/>
    <lineage>
        <taxon>Eukaryota</taxon>
        <taxon>Fungi</taxon>
        <taxon>Dikarya</taxon>
        <taxon>Ascomycota</taxon>
        <taxon>Pezizomycotina</taxon>
        <taxon>Dothideomycetes</taxon>
        <taxon>Pleosporomycetidae</taxon>
        <taxon>Pleosporales</taxon>
        <taxon>Pleosporineae</taxon>
        <taxon>Leptosphaeriaceae</taxon>
        <taxon>Plenodomus</taxon>
    </lineage>
</organism>
<keyword evidence="1" id="KW-1133">Transmembrane helix</keyword>
<dbReference type="AlphaFoldDB" id="A0A6A7BJ53"/>
<protein>
    <submittedName>
        <fullName evidence="2">Uncharacterized protein</fullName>
    </submittedName>
</protein>
<proteinExistence type="predicted"/>
<keyword evidence="3" id="KW-1185">Reference proteome</keyword>
<accession>A0A6A7BJ53</accession>
<keyword evidence="1" id="KW-0472">Membrane</keyword>
<keyword evidence="1" id="KW-0812">Transmembrane</keyword>
<evidence type="ECO:0000256" key="1">
    <source>
        <dbReference type="SAM" id="Phobius"/>
    </source>
</evidence>
<name>A0A6A7BJ53_9PLEO</name>
<feature type="transmembrane region" description="Helical" evidence="1">
    <location>
        <begin position="71"/>
        <end position="93"/>
    </location>
</feature>
<dbReference type="Proteomes" id="UP000799423">
    <property type="component" value="Unassembled WGS sequence"/>
</dbReference>
<gene>
    <name evidence="2" type="ORF">T440DRAFT_386354</name>
</gene>
<sequence>MPTRATLERRESVLAERLGGLDANVCLVLKPEFICYKVPQNELRKEMWGKTLCSSISDTRPILFLDKFHPAIFAFLALYLNHMPLFPFVNLGFRFVGYDSAMRFANFKHSAEIPTITMSQLAYGINDNQPYKMPTARKLMFAYFMGQRLGIPHFQDMIMNAIVKFFGPDGPPSPPFIAWLYRKSPVGQPLGLKRFFVDFYNWALSVHADKVPLLDYYVPDFRRDVSLAFAATKTQVVVDPDDKRKRTEPADVIVDFTKLQEVLCNGRQGRLKCRYHQHERDQMCFNLIVDDGTSMSG</sequence>
<dbReference type="OrthoDB" id="3782267at2759"/>
<evidence type="ECO:0000313" key="2">
    <source>
        <dbReference type="EMBL" id="KAF2855272.1"/>
    </source>
</evidence>
<reference evidence="2" key="1">
    <citation type="submission" date="2020-01" db="EMBL/GenBank/DDBJ databases">
        <authorList>
            <consortium name="DOE Joint Genome Institute"/>
            <person name="Haridas S."/>
            <person name="Albert R."/>
            <person name="Binder M."/>
            <person name="Bloem J."/>
            <person name="Labutti K."/>
            <person name="Salamov A."/>
            <person name="Andreopoulos B."/>
            <person name="Baker S.E."/>
            <person name="Barry K."/>
            <person name="Bills G."/>
            <person name="Bluhm B.H."/>
            <person name="Cannon C."/>
            <person name="Castanera R."/>
            <person name="Culley D.E."/>
            <person name="Daum C."/>
            <person name="Ezra D."/>
            <person name="Gonzalez J.B."/>
            <person name="Henrissat B."/>
            <person name="Kuo A."/>
            <person name="Liang C."/>
            <person name="Lipzen A."/>
            <person name="Lutzoni F."/>
            <person name="Magnuson J."/>
            <person name="Mondo S."/>
            <person name="Nolan M."/>
            <person name="Ohm R."/>
            <person name="Pangilinan J."/>
            <person name="Park H.-J."/>
            <person name="Ramirez L."/>
            <person name="Alfaro M."/>
            <person name="Sun H."/>
            <person name="Tritt A."/>
            <person name="Yoshinaga Y."/>
            <person name="Zwiers L.-H."/>
            <person name="Turgeon B.G."/>
            <person name="Goodwin S.B."/>
            <person name="Spatafora J.W."/>
            <person name="Crous P.W."/>
            <person name="Grigoriev I.V."/>
        </authorList>
    </citation>
    <scope>NUCLEOTIDE SEQUENCE</scope>
    <source>
        <strain evidence="2">IPT5</strain>
    </source>
</reference>